<evidence type="ECO:0000313" key="5">
    <source>
        <dbReference type="EMBL" id="TKB98465.1"/>
    </source>
</evidence>
<dbReference type="OrthoDB" id="1147144at2"/>
<keyword evidence="2" id="KW-1133">Transmembrane helix</keyword>
<dbReference type="EMBL" id="SWBO01000008">
    <property type="protein sequence ID" value="TKB98465.1"/>
    <property type="molecule type" value="Genomic_DNA"/>
</dbReference>
<feature type="signal peptide" evidence="3">
    <location>
        <begin position="1"/>
        <end position="22"/>
    </location>
</feature>
<evidence type="ECO:0000313" key="6">
    <source>
        <dbReference type="Proteomes" id="UP000310477"/>
    </source>
</evidence>
<evidence type="ECO:0000256" key="2">
    <source>
        <dbReference type="SAM" id="Phobius"/>
    </source>
</evidence>
<protein>
    <submittedName>
        <fullName evidence="5">Conjugative transposon protein TraJ</fullName>
    </submittedName>
</protein>
<feature type="region of interest" description="Disordered" evidence="1">
    <location>
        <begin position="371"/>
        <end position="399"/>
    </location>
</feature>
<evidence type="ECO:0000256" key="3">
    <source>
        <dbReference type="SAM" id="SignalP"/>
    </source>
</evidence>
<dbReference type="Proteomes" id="UP000310477">
    <property type="component" value="Unassembled WGS sequence"/>
</dbReference>
<gene>
    <name evidence="5" type="primary">traJ</name>
    <name evidence="5" type="ORF">FA045_14205</name>
</gene>
<organism evidence="5 6">
    <name type="scientific">Pedobacter cryotolerans</name>
    <dbReference type="NCBI Taxonomy" id="2571270"/>
    <lineage>
        <taxon>Bacteria</taxon>
        <taxon>Pseudomonadati</taxon>
        <taxon>Bacteroidota</taxon>
        <taxon>Sphingobacteriia</taxon>
        <taxon>Sphingobacteriales</taxon>
        <taxon>Sphingobacteriaceae</taxon>
        <taxon>Pedobacter</taxon>
    </lineage>
</organism>
<reference evidence="5 6" key="1">
    <citation type="submission" date="2019-04" db="EMBL/GenBank/DDBJ databases">
        <title>Pedobacter sp. AR-2-6 sp. nov., isolated from Arctic soil.</title>
        <authorList>
            <person name="Dahal R.H."/>
            <person name="Kim D.-U."/>
        </authorList>
    </citation>
    <scope>NUCLEOTIDE SEQUENCE [LARGE SCALE GENOMIC DNA]</scope>
    <source>
        <strain evidence="5 6">AR-2-6</strain>
    </source>
</reference>
<keyword evidence="2" id="KW-0472">Membrane</keyword>
<dbReference type="InterPro" id="IPR012424">
    <property type="entry name" value="Conjugative_transposon_TraJ_C"/>
</dbReference>
<feature type="domain" description="Conjugative transposon TraJ C-terminal" evidence="4">
    <location>
        <begin position="28"/>
        <end position="395"/>
    </location>
</feature>
<feature type="transmembrane region" description="Helical" evidence="2">
    <location>
        <begin position="250"/>
        <end position="270"/>
    </location>
</feature>
<feature type="transmembrane region" description="Helical" evidence="2">
    <location>
        <begin position="291"/>
        <end position="313"/>
    </location>
</feature>
<dbReference type="RefSeq" id="WP_136877744.1">
    <property type="nucleotide sequence ID" value="NZ_SWBO01000008.1"/>
</dbReference>
<sequence>MKKIIMLCIGIFALLSPLGSYAQGISETLGGMQPVLDRVYSEMLPLCSRLIDVGRGIAGFGALWYIASRVWRQIASAEPIDFYPLLRPFALGMAIMIFPLVISMMNGVLQPTVSATGKMVSDSNKTIERLLKAKEAAIKKSKHWQMYVGENGSGDREKWLKYTFPEQGSEGILDGLGHDIQFFMEKQSYNFRNSIKQWMKEVFEVLYAAASLCINTVRTFFLIVLAILGPLVFGFAVFDGFQNTLTVWLARYVNIFLWLPIANIFGSILGKIQENMLKLDLSQIEQQGDTFFSGTDTAYLIFLLIGIIGYFSVPNVANYVVHAGGGNAILQKVNAIISSTNSTGMKTASSGAGMAADMMGNAYRNMQQGFAASSNGDYLPDQTPGQHQHDKLSGKDEKS</sequence>
<keyword evidence="6" id="KW-1185">Reference proteome</keyword>
<dbReference type="InterPro" id="IPR022393">
    <property type="entry name" value="Conjugative_transposon_TraJ"/>
</dbReference>
<dbReference type="AlphaFoldDB" id="A0A4U1C0E4"/>
<feature type="transmembrane region" description="Helical" evidence="2">
    <location>
        <begin position="89"/>
        <end position="109"/>
    </location>
</feature>
<comment type="caution">
    <text evidence="5">The sequence shown here is derived from an EMBL/GenBank/DDBJ whole genome shotgun (WGS) entry which is preliminary data.</text>
</comment>
<dbReference type="NCBIfam" id="TIGR03782">
    <property type="entry name" value="Bac_Flav_CT_J"/>
    <property type="match status" value="1"/>
</dbReference>
<accession>A0A4U1C0E4</accession>
<feature type="transmembrane region" description="Helical" evidence="2">
    <location>
        <begin position="205"/>
        <end position="238"/>
    </location>
</feature>
<name>A0A4U1C0E4_9SPHI</name>
<evidence type="ECO:0000259" key="4">
    <source>
        <dbReference type="Pfam" id="PF07863"/>
    </source>
</evidence>
<keyword evidence="2" id="KW-0812">Transmembrane</keyword>
<keyword evidence="3" id="KW-0732">Signal</keyword>
<proteinExistence type="predicted"/>
<dbReference type="Pfam" id="PF07863">
    <property type="entry name" value="CtnDOT_TraJ"/>
    <property type="match status" value="1"/>
</dbReference>
<evidence type="ECO:0000256" key="1">
    <source>
        <dbReference type="SAM" id="MobiDB-lite"/>
    </source>
</evidence>
<feature type="compositionally biased region" description="Basic and acidic residues" evidence="1">
    <location>
        <begin position="387"/>
        <end position="399"/>
    </location>
</feature>
<feature type="chain" id="PRO_5020230298" evidence="3">
    <location>
        <begin position="23"/>
        <end position="399"/>
    </location>
</feature>